<gene>
    <name evidence="4" type="ORF">J8C06_05935</name>
</gene>
<dbReference type="SUPFAM" id="SSF48452">
    <property type="entry name" value="TPR-like"/>
    <property type="match status" value="1"/>
</dbReference>
<keyword evidence="1" id="KW-0802">TPR repeat</keyword>
<dbReference type="PROSITE" id="PS50005">
    <property type="entry name" value="TPR"/>
    <property type="match status" value="6"/>
</dbReference>
<dbReference type="Pfam" id="PF14559">
    <property type="entry name" value="TPR_19"/>
    <property type="match status" value="1"/>
</dbReference>
<dbReference type="InterPro" id="IPR011990">
    <property type="entry name" value="TPR-like_helical_dom_sf"/>
</dbReference>
<evidence type="ECO:0000313" key="4">
    <source>
        <dbReference type="EMBL" id="QUW01919.1"/>
    </source>
</evidence>
<keyword evidence="5" id="KW-1185">Reference proteome</keyword>
<dbReference type="InterPro" id="IPR037919">
    <property type="entry name" value="OGT"/>
</dbReference>
<protein>
    <submittedName>
        <fullName evidence="4">Tetratricopeptide repeat protein</fullName>
    </submittedName>
</protein>
<dbReference type="Pfam" id="PF13432">
    <property type="entry name" value="TPR_16"/>
    <property type="match status" value="2"/>
</dbReference>
<reference evidence="4 5" key="1">
    <citation type="submission" date="2021-03" db="EMBL/GenBank/DDBJ databases">
        <title>Genomic and phenotypic characterization of Chloracidobacterium isolates provides evidence for multiple species.</title>
        <authorList>
            <person name="Saini M.K."/>
            <person name="Costas A.M.G."/>
            <person name="Tank M."/>
            <person name="Bryant D.A."/>
        </authorList>
    </citation>
    <scope>NUCLEOTIDE SEQUENCE [LARGE SCALE GENOMIC DNA]</scope>
    <source>
        <strain evidence="4 5">BV2-C</strain>
    </source>
</reference>
<feature type="repeat" description="TPR" evidence="1">
    <location>
        <begin position="210"/>
        <end position="243"/>
    </location>
</feature>
<dbReference type="PANTHER" id="PTHR44366">
    <property type="entry name" value="UDP-N-ACETYLGLUCOSAMINE--PEPTIDE N-ACETYLGLUCOSAMINYLTRANSFERASE 110 KDA SUBUNIT"/>
    <property type="match status" value="1"/>
</dbReference>
<dbReference type="Pfam" id="PF13181">
    <property type="entry name" value="TPR_8"/>
    <property type="match status" value="1"/>
</dbReference>
<organism evidence="4 5">
    <name type="scientific">Chloracidobacterium validum</name>
    <dbReference type="NCBI Taxonomy" id="2821543"/>
    <lineage>
        <taxon>Bacteria</taxon>
        <taxon>Pseudomonadati</taxon>
        <taxon>Acidobacteriota</taxon>
        <taxon>Terriglobia</taxon>
        <taxon>Terriglobales</taxon>
        <taxon>Acidobacteriaceae</taxon>
        <taxon>Chloracidobacterium</taxon>
    </lineage>
</organism>
<sequence>MSRSQRALPLVTSLCGIILAAGNQMVSAWAAGAGVDHHAAQKPSSLRIDPTAERPRPTSLRIDPTIGARASALRIVPTEVSQRRGIQQVGEATARTERQFVAAPPKRQPTLTERADALAAKGKYQEAALLYQRAVQTNPKATDALTGWGHALLELGDETAARDKLLAALELNPRDAATQVNLGVAYYRAGDIARAVQAYQSALDLSPKLVSAHFNLAMAQAHQGQLEAAAASYRTATTLQPQFREAHNNLGLIYETLGDIPAAEQAFRAALGKDKDGYALAHYNLGRLYEKQADYDRAIQELQIAVRQQPVFPEAYLNLGNVRLVRSQLKETKELDAAISAFRQAIAQRQGLYPLAYENLAIALTFKGDKNAALAAYRMAFEQGEASSADTFENLLTTLSDETQFLIGNELSRSDNPGNLRSAAVPATKSSSDRLVELLEQYAELPDSLKDHPDVRYCAGRAYITIGQAEAARAELRRSLELSSGQDETAKVWLRALEDEMRTQP</sequence>
<dbReference type="Proteomes" id="UP000676506">
    <property type="component" value="Chromosome 1"/>
</dbReference>
<evidence type="ECO:0000256" key="1">
    <source>
        <dbReference type="PROSITE-ProRule" id="PRU00339"/>
    </source>
</evidence>
<dbReference type="InterPro" id="IPR003107">
    <property type="entry name" value="HAT"/>
</dbReference>
<proteinExistence type="predicted"/>
<feature type="chain" id="PRO_5046877753" evidence="3">
    <location>
        <begin position="31"/>
        <end position="505"/>
    </location>
</feature>
<dbReference type="SMART" id="SM00028">
    <property type="entry name" value="TPR"/>
    <property type="match status" value="9"/>
</dbReference>
<feature type="region of interest" description="Disordered" evidence="2">
    <location>
        <begin position="39"/>
        <end position="58"/>
    </location>
</feature>
<dbReference type="InterPro" id="IPR006597">
    <property type="entry name" value="Sel1-like"/>
</dbReference>
<feature type="repeat" description="TPR" evidence="1">
    <location>
        <begin position="176"/>
        <end position="209"/>
    </location>
</feature>
<feature type="repeat" description="TPR" evidence="1">
    <location>
        <begin position="108"/>
        <end position="141"/>
    </location>
</feature>
<feature type="repeat" description="TPR" evidence="1">
    <location>
        <begin position="279"/>
        <end position="312"/>
    </location>
</feature>
<feature type="signal peptide" evidence="3">
    <location>
        <begin position="1"/>
        <end position="30"/>
    </location>
</feature>
<dbReference type="Gene3D" id="1.25.40.10">
    <property type="entry name" value="Tetratricopeptide repeat domain"/>
    <property type="match status" value="4"/>
</dbReference>
<dbReference type="InterPro" id="IPR019734">
    <property type="entry name" value="TPR_rpt"/>
</dbReference>
<dbReference type="PROSITE" id="PS50293">
    <property type="entry name" value="TPR_REGION"/>
    <property type="match status" value="2"/>
</dbReference>
<evidence type="ECO:0000256" key="2">
    <source>
        <dbReference type="SAM" id="MobiDB-lite"/>
    </source>
</evidence>
<evidence type="ECO:0000256" key="3">
    <source>
        <dbReference type="SAM" id="SignalP"/>
    </source>
</evidence>
<dbReference type="PANTHER" id="PTHR44366:SF1">
    <property type="entry name" value="UDP-N-ACETYLGLUCOSAMINE--PEPTIDE N-ACETYLGLUCOSAMINYLTRANSFERASE 110 KDA SUBUNIT"/>
    <property type="match status" value="1"/>
</dbReference>
<dbReference type="RefSeq" id="WP_211427811.1">
    <property type="nucleotide sequence ID" value="NZ_CP072648.1"/>
</dbReference>
<dbReference type="SMART" id="SM00386">
    <property type="entry name" value="HAT"/>
    <property type="match status" value="3"/>
</dbReference>
<feature type="repeat" description="TPR" evidence="1">
    <location>
        <begin position="244"/>
        <end position="277"/>
    </location>
</feature>
<feature type="repeat" description="TPR" evidence="1">
    <location>
        <begin position="142"/>
        <end position="175"/>
    </location>
</feature>
<evidence type="ECO:0000313" key="5">
    <source>
        <dbReference type="Proteomes" id="UP000676506"/>
    </source>
</evidence>
<dbReference type="EMBL" id="CP072648">
    <property type="protein sequence ID" value="QUW01919.1"/>
    <property type="molecule type" value="Genomic_DNA"/>
</dbReference>
<accession>A0ABX8B8A5</accession>
<dbReference type="SMART" id="SM00671">
    <property type="entry name" value="SEL1"/>
    <property type="match status" value="3"/>
</dbReference>
<name>A0ABX8B8A5_9BACT</name>
<keyword evidence="3" id="KW-0732">Signal</keyword>